<proteinExistence type="predicted"/>
<keyword evidence="1" id="KW-0812">Transmembrane</keyword>
<dbReference type="AlphaFoldDB" id="A0A401IKF0"/>
<comment type="caution">
    <text evidence="3">The sequence shown here is derived from an EMBL/GenBank/DDBJ whole genome shotgun (WGS) entry which is preliminary data.</text>
</comment>
<feature type="transmembrane region" description="Helical" evidence="1">
    <location>
        <begin position="12"/>
        <end position="36"/>
    </location>
</feature>
<evidence type="ECO:0000256" key="1">
    <source>
        <dbReference type="SAM" id="Phobius"/>
    </source>
</evidence>
<dbReference type="Proteomes" id="UP000287247">
    <property type="component" value="Unassembled WGS sequence"/>
</dbReference>
<protein>
    <recommendedName>
        <fullName evidence="2">Ig-like domain-containing protein</fullName>
    </recommendedName>
</protein>
<name>A0A401IKF0_APHSA</name>
<dbReference type="InterPro" id="IPR007110">
    <property type="entry name" value="Ig-like_dom"/>
</dbReference>
<dbReference type="EMBL" id="BDQK01000013">
    <property type="protein sequence ID" value="GBF81739.1"/>
    <property type="molecule type" value="Genomic_DNA"/>
</dbReference>
<feature type="domain" description="Ig-like" evidence="2">
    <location>
        <begin position="396"/>
        <end position="454"/>
    </location>
</feature>
<gene>
    <name evidence="3" type="ORF">AsFPU1_3159</name>
</gene>
<keyword evidence="1" id="KW-0472">Membrane</keyword>
<reference evidence="4" key="1">
    <citation type="submission" date="2017-05" db="EMBL/GenBank/DDBJ databases">
        <title>Physiological properties and genetic analysis related to exopolysaccharide production of fresh-water unicellular cyanobacterium Aphanothece sacrum, Suizenji Nori, that has been cultured as a food source in Japan.</title>
        <authorList>
            <person name="Kanesaki Y."/>
            <person name="Yoshikawa S."/>
            <person name="Ohki K."/>
        </authorList>
    </citation>
    <scope>NUCLEOTIDE SEQUENCE [LARGE SCALE GENOMIC DNA]</scope>
    <source>
        <strain evidence="4">FPU1</strain>
    </source>
</reference>
<sequence>MATLVIVSLPEFVYQATSTKNDIITVAAAIFCFLTVHRLLEKLNINDLILLILCLLFGFSSKTTFMAFIIPFTLLFGLLLLRKYRLGIWIKLISQNRWSLILLIVPAFILSQIWLFIHNYNFWGGWSGPNSEVLKYQQSSGLKGGIANLVRYIFQTCDFLNPSDIIFNRIFGFTISGTLQKIYEYFLAPVLGDAGLHKDYSFNILWQLHEDGSWFGPFGFLLIIPGIIYSILTGPKSLKALSLTLLGYVFIVVYQIVWMPWNNRFFSLFFASSGVCIAYLIKSVKIRQNLLIKIIKYTSIFILFFSCAINSNKPLLLSPNKILTGSDLIPFKWPYTVVNDSIWAKTNLGSNRLYYAERHYGDQRVSLFTKLIPVDSKIALVTGENTWIYHYLLLNPDVKFTSVSLSSLKSSALEFDYILCLQLKCNLNNIPPNSSVLWYSTSSTQQGKLIQLKR</sequence>
<evidence type="ECO:0000259" key="2">
    <source>
        <dbReference type="PROSITE" id="PS50835"/>
    </source>
</evidence>
<feature type="transmembrane region" description="Helical" evidence="1">
    <location>
        <begin position="98"/>
        <end position="117"/>
    </location>
</feature>
<feature type="transmembrane region" description="Helical" evidence="1">
    <location>
        <begin position="294"/>
        <end position="311"/>
    </location>
</feature>
<evidence type="ECO:0000313" key="4">
    <source>
        <dbReference type="Proteomes" id="UP000287247"/>
    </source>
</evidence>
<evidence type="ECO:0000313" key="3">
    <source>
        <dbReference type="EMBL" id="GBF81739.1"/>
    </source>
</evidence>
<keyword evidence="4" id="KW-1185">Reference proteome</keyword>
<organism evidence="3 4">
    <name type="scientific">Aphanothece sacrum FPU1</name>
    <dbReference type="NCBI Taxonomy" id="1920663"/>
    <lineage>
        <taxon>Bacteria</taxon>
        <taxon>Bacillati</taxon>
        <taxon>Cyanobacteriota</taxon>
        <taxon>Cyanophyceae</taxon>
        <taxon>Oscillatoriophycideae</taxon>
        <taxon>Chroococcales</taxon>
        <taxon>Aphanothecaceae</taxon>
        <taxon>Aphanothece</taxon>
    </lineage>
</organism>
<accession>A0A401IKF0</accession>
<feature type="transmembrane region" description="Helical" evidence="1">
    <location>
        <begin position="265"/>
        <end position="282"/>
    </location>
</feature>
<feature type="transmembrane region" description="Helical" evidence="1">
    <location>
        <begin position="240"/>
        <end position="259"/>
    </location>
</feature>
<feature type="transmembrane region" description="Helical" evidence="1">
    <location>
        <begin position="65"/>
        <end position="86"/>
    </location>
</feature>
<feature type="transmembrane region" description="Helical" evidence="1">
    <location>
        <begin position="214"/>
        <end position="233"/>
    </location>
</feature>
<dbReference type="PROSITE" id="PS50835">
    <property type="entry name" value="IG_LIKE"/>
    <property type="match status" value="1"/>
</dbReference>
<keyword evidence="1" id="KW-1133">Transmembrane helix</keyword>